<keyword evidence="3 7" id="KW-0812">Transmembrane</keyword>
<dbReference type="InterPro" id="IPR007593">
    <property type="entry name" value="CD225/Dispanin_fam"/>
</dbReference>
<keyword evidence="4 7" id="KW-1133">Transmembrane helix</keyword>
<dbReference type="PANTHER" id="PTHR14948">
    <property type="entry name" value="NG5"/>
    <property type="match status" value="1"/>
</dbReference>
<comment type="similarity">
    <text evidence="2">Belongs to the CD225/Dispanin family.</text>
</comment>
<dbReference type="GO" id="GO:0016020">
    <property type="term" value="C:membrane"/>
    <property type="evidence" value="ECO:0007669"/>
    <property type="project" value="UniProtKB-SubCell"/>
</dbReference>
<name>Q4RFG3_TETNG</name>
<organism evidence="8">
    <name type="scientific">Tetraodon nigroviridis</name>
    <name type="common">Spotted green pufferfish</name>
    <name type="synonym">Chelonodon nigroviridis</name>
    <dbReference type="NCBI Taxonomy" id="99883"/>
    <lineage>
        <taxon>Eukaryota</taxon>
        <taxon>Metazoa</taxon>
        <taxon>Chordata</taxon>
        <taxon>Craniata</taxon>
        <taxon>Vertebrata</taxon>
        <taxon>Euteleostomi</taxon>
        <taxon>Actinopterygii</taxon>
        <taxon>Neopterygii</taxon>
        <taxon>Teleostei</taxon>
        <taxon>Neoteleostei</taxon>
        <taxon>Acanthomorphata</taxon>
        <taxon>Eupercaria</taxon>
        <taxon>Tetraodontiformes</taxon>
        <taxon>Tetradontoidea</taxon>
        <taxon>Tetraodontidae</taxon>
        <taxon>Tetraodon</taxon>
    </lineage>
</organism>
<reference evidence="8" key="1">
    <citation type="journal article" date="2004" name="Nature">
        <title>Genome duplication in the teleost fish Tetraodon nigroviridis reveals the early vertebrate proto-karyotype.</title>
        <authorList>
            <person name="Jaillon O."/>
            <person name="Aury J.-M."/>
            <person name="Brunet F."/>
            <person name="Petit J.-L."/>
            <person name="Stange-Thomann N."/>
            <person name="Mauceli E."/>
            <person name="Bouneau L."/>
            <person name="Fischer C."/>
            <person name="Ozouf-Costaz C."/>
            <person name="Bernot A."/>
            <person name="Nicaud S."/>
            <person name="Jaffe D."/>
            <person name="Fisher S."/>
            <person name="Lutfalla G."/>
            <person name="Dossat C."/>
            <person name="Segurens B."/>
            <person name="Dasilva C."/>
            <person name="Salanoubat M."/>
            <person name="Levy M."/>
            <person name="Boudet N."/>
            <person name="Castellano S."/>
            <person name="Anthouard V."/>
            <person name="Jubin C."/>
            <person name="Castelli V."/>
            <person name="Katinka M."/>
            <person name="Vacherie B."/>
            <person name="Biemont C."/>
            <person name="Skalli Z."/>
            <person name="Cattolico L."/>
            <person name="Poulain J."/>
            <person name="De Berardinis V."/>
            <person name="Cruaud C."/>
            <person name="Duprat S."/>
            <person name="Brottier P."/>
            <person name="Coutanceau J.-P."/>
            <person name="Gouzy J."/>
            <person name="Parra G."/>
            <person name="Lardier G."/>
            <person name="Chapple C."/>
            <person name="McKernan K.J."/>
            <person name="McEwan P."/>
            <person name="Bosak S."/>
            <person name="Kellis M."/>
            <person name="Volff J.-N."/>
            <person name="Guigo R."/>
            <person name="Zody M.C."/>
            <person name="Mesirov J."/>
            <person name="Lindblad-Toh K."/>
            <person name="Birren B."/>
            <person name="Nusbaum C."/>
            <person name="Kahn D."/>
            <person name="Robinson-Rechavi M."/>
            <person name="Laudet V."/>
            <person name="Schachter V."/>
            <person name="Quetier F."/>
            <person name="Saurin W."/>
            <person name="Scarpelli C."/>
            <person name="Wincker P."/>
            <person name="Lander E.S."/>
            <person name="Weissenbach J."/>
            <person name="Roest Crollius H."/>
        </authorList>
    </citation>
    <scope>NUCLEOTIDE SEQUENCE [LARGE SCALE GENOMIC DNA]</scope>
</reference>
<feature type="region of interest" description="Disordered" evidence="6">
    <location>
        <begin position="1"/>
        <end position="60"/>
    </location>
</feature>
<reference evidence="8" key="2">
    <citation type="submission" date="2004-02" db="EMBL/GenBank/DDBJ databases">
        <authorList>
            <consortium name="Genoscope"/>
            <consortium name="Whitehead Institute Centre for Genome Research"/>
        </authorList>
    </citation>
    <scope>NUCLEOTIDE SEQUENCE</scope>
</reference>
<evidence type="ECO:0000256" key="2">
    <source>
        <dbReference type="ARBA" id="ARBA00006843"/>
    </source>
</evidence>
<dbReference type="OrthoDB" id="6083617at2759"/>
<gene>
    <name evidence="8" type="ORF">GSTENG00035333001</name>
</gene>
<feature type="compositionally biased region" description="Pro residues" evidence="6">
    <location>
        <begin position="29"/>
        <end position="38"/>
    </location>
</feature>
<evidence type="ECO:0000256" key="3">
    <source>
        <dbReference type="ARBA" id="ARBA00022692"/>
    </source>
</evidence>
<evidence type="ECO:0000256" key="5">
    <source>
        <dbReference type="ARBA" id="ARBA00023136"/>
    </source>
</evidence>
<dbReference type="AlphaFoldDB" id="Q4RFG3"/>
<proteinExistence type="inferred from homology"/>
<comment type="caution">
    <text evidence="8">The sequence shown here is derived from an EMBL/GenBank/DDBJ whole genome shotgun (WGS) entry which is preliminary data.</text>
</comment>
<dbReference type="Pfam" id="PF04505">
    <property type="entry name" value="CD225"/>
    <property type="match status" value="1"/>
</dbReference>
<feature type="compositionally biased region" description="Low complexity" evidence="6">
    <location>
        <begin position="39"/>
        <end position="60"/>
    </location>
</feature>
<feature type="transmembrane region" description="Helical" evidence="7">
    <location>
        <begin position="136"/>
        <end position="159"/>
    </location>
</feature>
<evidence type="ECO:0000256" key="4">
    <source>
        <dbReference type="ARBA" id="ARBA00022989"/>
    </source>
</evidence>
<comment type="subcellular location">
    <subcellularLocation>
        <location evidence="1">Membrane</location>
    </subcellularLocation>
</comment>
<feature type="transmembrane region" description="Helical" evidence="7">
    <location>
        <begin position="85"/>
        <end position="107"/>
    </location>
</feature>
<evidence type="ECO:0000256" key="6">
    <source>
        <dbReference type="SAM" id="MobiDB-lite"/>
    </source>
</evidence>
<evidence type="ECO:0000313" key="8">
    <source>
        <dbReference type="EMBL" id="CAG12869.1"/>
    </source>
</evidence>
<dbReference type="PANTHER" id="PTHR14948:SF46">
    <property type="entry name" value="DISPANIN SUBFAMILY A MEMBER 2B-LIKE-RELATED"/>
    <property type="match status" value="1"/>
</dbReference>
<evidence type="ECO:0000256" key="1">
    <source>
        <dbReference type="ARBA" id="ARBA00004370"/>
    </source>
</evidence>
<sequence>MDPNKYPSGEKSSMGQVAPPPSYDIASPGYPPAGPGYPPQGQVGGPPHIVGSPYGQQPYPQQGPIMGQPTIYVAPGPLSTPANDYLCYSIFTLICCCMPLGIAALIYSIQTRDANQTGDLQAAQRNSRTARTLNHVALGIGLGSLILVIIYVAVVAAYASSGLH</sequence>
<dbReference type="EMBL" id="CAAE01015119">
    <property type="protein sequence ID" value="CAG12869.1"/>
    <property type="molecule type" value="Genomic_DNA"/>
</dbReference>
<evidence type="ECO:0000256" key="7">
    <source>
        <dbReference type="SAM" id="Phobius"/>
    </source>
</evidence>
<protein>
    <submittedName>
        <fullName evidence="8">(spotted green pufferfish) hypothetical protein</fullName>
    </submittedName>
</protein>
<dbReference type="InterPro" id="IPR051423">
    <property type="entry name" value="CD225/Dispanin"/>
</dbReference>
<accession>Q4RFG3</accession>
<dbReference type="KEGG" id="tng:GSTEN00035333G001"/>
<keyword evidence="5 7" id="KW-0472">Membrane</keyword>